<protein>
    <submittedName>
        <fullName evidence="2">Uncharacterized protein</fullName>
    </submittedName>
</protein>
<keyword evidence="1" id="KW-1133">Transmembrane helix</keyword>
<name>A0AAD2T6L2_STRAP</name>
<comment type="caution">
    <text evidence="2">The sequence shown here is derived from an EMBL/GenBank/DDBJ whole genome shotgun (WGS) entry which is preliminary data.</text>
</comment>
<evidence type="ECO:0000256" key="1">
    <source>
        <dbReference type="SAM" id="Phobius"/>
    </source>
</evidence>
<feature type="transmembrane region" description="Helical" evidence="1">
    <location>
        <begin position="16"/>
        <end position="36"/>
    </location>
</feature>
<accession>A0AAD2T6L2</accession>
<dbReference type="Proteomes" id="UP000006614">
    <property type="component" value="Unassembled WGS sequence"/>
</dbReference>
<sequence>MPVTNGHIFDIIEKEAQLALLAGFIFKFAASVLNAFNHKVMK</sequence>
<reference evidence="2 3" key="1">
    <citation type="submission" date="2012-07" db="EMBL/GenBank/DDBJ databases">
        <authorList>
            <person name="Durkin A.S."/>
            <person name="McCorrison J."/>
            <person name="Torralba M."/>
            <person name="Gillis M."/>
            <person name="Methe B."/>
            <person name="Sutton G."/>
            <person name="Nelson K.E."/>
        </authorList>
    </citation>
    <scope>NUCLEOTIDE SEQUENCE [LARGE SCALE GENOMIC DNA]</scope>
    <source>
        <strain evidence="2 3">SK1138</strain>
    </source>
</reference>
<proteinExistence type="predicted"/>
<keyword evidence="1" id="KW-0472">Membrane</keyword>
<keyword evidence="1" id="KW-0812">Transmembrane</keyword>
<organism evidence="2 3">
    <name type="scientific">Streptococcus anginosus SK1138</name>
    <dbReference type="NCBI Taxonomy" id="1161422"/>
    <lineage>
        <taxon>Bacteria</taxon>
        <taxon>Bacillati</taxon>
        <taxon>Bacillota</taxon>
        <taxon>Bacilli</taxon>
        <taxon>Lactobacillales</taxon>
        <taxon>Streptococcaceae</taxon>
        <taxon>Streptococcus</taxon>
        <taxon>Streptococcus anginosus group</taxon>
    </lineage>
</organism>
<evidence type="ECO:0000313" key="3">
    <source>
        <dbReference type="Proteomes" id="UP000006614"/>
    </source>
</evidence>
<gene>
    <name evidence="2" type="ORF">HMPREF1126_0960</name>
</gene>
<evidence type="ECO:0000313" key="2">
    <source>
        <dbReference type="EMBL" id="EJP24368.1"/>
    </source>
</evidence>
<dbReference type="AlphaFoldDB" id="A0AAD2T6L2"/>
<dbReference type="EMBL" id="ALJO01000012">
    <property type="protein sequence ID" value="EJP24368.1"/>
    <property type="molecule type" value="Genomic_DNA"/>
</dbReference>